<dbReference type="AlphaFoldDB" id="A0A7W5BTE0"/>
<evidence type="ECO:0000313" key="1">
    <source>
        <dbReference type="EMBL" id="MBB3138802.1"/>
    </source>
</evidence>
<comment type="caution">
    <text evidence="1">The sequence shown here is derived from an EMBL/GenBank/DDBJ whole genome shotgun (WGS) entry which is preliminary data.</text>
</comment>
<accession>A0A7W5BTE0</accession>
<evidence type="ECO:0000313" key="2">
    <source>
        <dbReference type="Proteomes" id="UP000518315"/>
    </source>
</evidence>
<name>A0A7W5BTE0_9HYPH</name>
<keyword evidence="2" id="KW-1185">Reference proteome</keyword>
<protein>
    <submittedName>
        <fullName evidence="1">Antitoxin component of MazEF toxin-antitoxin module</fullName>
    </submittedName>
</protein>
<sequence length="45" mass="4755">MSFDSPASGLRISARGDLARLLADITPDNLHGETSFGPPLGKEML</sequence>
<proteinExistence type="predicted"/>
<dbReference type="EMBL" id="JACHXH010000038">
    <property type="protein sequence ID" value="MBB3138802.1"/>
    <property type="molecule type" value="Genomic_DNA"/>
</dbReference>
<organism evidence="1 2">
    <name type="scientific">Rhizobium pisi</name>
    <dbReference type="NCBI Taxonomy" id="574561"/>
    <lineage>
        <taxon>Bacteria</taxon>
        <taxon>Pseudomonadati</taxon>
        <taxon>Pseudomonadota</taxon>
        <taxon>Alphaproteobacteria</taxon>
        <taxon>Hyphomicrobiales</taxon>
        <taxon>Rhizobiaceae</taxon>
        <taxon>Rhizobium/Agrobacterium group</taxon>
        <taxon>Rhizobium</taxon>
    </lineage>
</organism>
<reference evidence="1 2" key="1">
    <citation type="submission" date="2020-08" db="EMBL/GenBank/DDBJ databases">
        <title>Genomic Encyclopedia of Type Strains, Phase III (KMG-III): the genomes of soil and plant-associated and newly described type strains.</title>
        <authorList>
            <person name="Whitman W."/>
        </authorList>
    </citation>
    <scope>NUCLEOTIDE SEQUENCE [LARGE SCALE GENOMIC DNA]</scope>
    <source>
        <strain evidence="1 2">CECT 4113</strain>
    </source>
</reference>
<gene>
    <name evidence="1" type="ORF">FHS26_006581</name>
</gene>
<dbReference type="Proteomes" id="UP000518315">
    <property type="component" value="Unassembled WGS sequence"/>
</dbReference>
<dbReference type="RefSeq" id="WP_205909814.1">
    <property type="nucleotide sequence ID" value="NZ_JACHXH010000038.1"/>
</dbReference>